<keyword evidence="2" id="KW-1185">Reference proteome</keyword>
<dbReference type="AlphaFoldDB" id="A0A9X2NNJ0"/>
<dbReference type="EMBL" id="JAMXQV010000036">
    <property type="protein sequence ID" value="MCR6489827.1"/>
    <property type="molecule type" value="Genomic_DNA"/>
</dbReference>
<dbReference type="Proteomes" id="UP001144096">
    <property type="component" value="Unassembled WGS sequence"/>
</dbReference>
<reference evidence="1" key="1">
    <citation type="submission" date="2022-06" db="EMBL/GenBank/DDBJ databases">
        <title>Amycolatopsis iheyaensis sp. nov., a new species of the genus Amycolatopsis isolated from soil in Iheya island, Japan.</title>
        <authorList>
            <person name="Ngamcharungchit C."/>
            <person name="Kanto H."/>
            <person name="Take A."/>
            <person name="Intra B."/>
            <person name="Matsumoto A."/>
            <person name="Panbangred W."/>
            <person name="Inahashi Y."/>
        </authorList>
    </citation>
    <scope>NUCLEOTIDE SEQUENCE</scope>
    <source>
        <strain evidence="1">OK19-0408</strain>
    </source>
</reference>
<comment type="caution">
    <text evidence="1">The sequence shown here is derived from an EMBL/GenBank/DDBJ whole genome shotgun (WGS) entry which is preliminary data.</text>
</comment>
<proteinExistence type="predicted"/>
<accession>A0A9X2NNJ0</accession>
<gene>
    <name evidence="1" type="ORF">M8542_44150</name>
</gene>
<protein>
    <submittedName>
        <fullName evidence="1">Uncharacterized protein</fullName>
    </submittedName>
</protein>
<evidence type="ECO:0000313" key="1">
    <source>
        <dbReference type="EMBL" id="MCR6489827.1"/>
    </source>
</evidence>
<evidence type="ECO:0000313" key="2">
    <source>
        <dbReference type="Proteomes" id="UP001144096"/>
    </source>
</evidence>
<dbReference type="RefSeq" id="WP_257926396.1">
    <property type="nucleotide sequence ID" value="NZ_JAMXQV010000036.1"/>
</dbReference>
<name>A0A9X2NNJ0_9PSEU</name>
<organism evidence="1 2">
    <name type="scientific">Amycolatopsis iheyensis</name>
    <dbReference type="NCBI Taxonomy" id="2945988"/>
    <lineage>
        <taxon>Bacteria</taxon>
        <taxon>Bacillati</taxon>
        <taxon>Actinomycetota</taxon>
        <taxon>Actinomycetes</taxon>
        <taxon>Pseudonocardiales</taxon>
        <taxon>Pseudonocardiaceae</taxon>
        <taxon>Amycolatopsis</taxon>
    </lineage>
</organism>
<sequence length="123" mass="13718">MTHRLLRSLGGHLRQRGHHVAFRIAPPVWDESQWRLDRLLRDLATAAAIGARDAEVVRLTGDDPAGRPVALFRWLRDPGTQPGPADELFARGARAAADGDLRELRAVNEELLRLISFGGRPWT</sequence>